<gene>
    <name evidence="3" type="ORF">DKW60_04160</name>
</gene>
<dbReference type="Pfam" id="PF11127">
    <property type="entry name" value="YgaP-like_TM"/>
    <property type="match status" value="1"/>
</dbReference>
<feature type="transmembrane region" description="Helical" evidence="1">
    <location>
        <begin position="12"/>
        <end position="28"/>
    </location>
</feature>
<keyword evidence="1" id="KW-1133">Transmembrane helix</keyword>
<evidence type="ECO:0000259" key="2">
    <source>
        <dbReference type="Pfam" id="PF11127"/>
    </source>
</evidence>
<feature type="domain" description="Inner membrane protein YgaP-like transmembrane" evidence="2">
    <location>
        <begin position="10"/>
        <end position="62"/>
    </location>
</feature>
<feature type="transmembrane region" description="Helical" evidence="1">
    <location>
        <begin position="34"/>
        <end position="58"/>
    </location>
</feature>
<evidence type="ECO:0000313" key="3">
    <source>
        <dbReference type="EMBL" id="PWR00006.1"/>
    </source>
</evidence>
<dbReference type="AlphaFoldDB" id="A0A317CMZ0"/>
<dbReference type="EMBL" id="QGKM01000006">
    <property type="protein sequence ID" value="PWR00006.1"/>
    <property type="molecule type" value="Genomic_DNA"/>
</dbReference>
<dbReference type="Gene3D" id="6.10.140.1340">
    <property type="match status" value="1"/>
</dbReference>
<dbReference type="InterPro" id="IPR021309">
    <property type="entry name" value="YgaP-like_TM"/>
</dbReference>
<comment type="caution">
    <text evidence="3">The sequence shown here is derived from an EMBL/GenBank/DDBJ whole genome shotgun (WGS) entry which is preliminary data.</text>
</comment>
<organism evidence="3 4">
    <name type="scientific">Leucothrix pacifica</name>
    <dbReference type="NCBI Taxonomy" id="1247513"/>
    <lineage>
        <taxon>Bacteria</taxon>
        <taxon>Pseudomonadati</taxon>
        <taxon>Pseudomonadota</taxon>
        <taxon>Gammaproteobacteria</taxon>
        <taxon>Thiotrichales</taxon>
        <taxon>Thiotrichaceae</taxon>
        <taxon>Leucothrix</taxon>
    </lineage>
</organism>
<reference evidence="3 4" key="1">
    <citation type="submission" date="2018-05" db="EMBL/GenBank/DDBJ databases">
        <title>Leucothrix arctica sp. nov., isolated from Arctic seawater.</title>
        <authorList>
            <person name="Choi A."/>
            <person name="Baek K."/>
        </authorList>
    </citation>
    <scope>NUCLEOTIDE SEQUENCE [LARGE SCALE GENOMIC DNA]</scope>
    <source>
        <strain evidence="3 4">JCM 18388</strain>
    </source>
</reference>
<keyword evidence="1" id="KW-0472">Membrane</keyword>
<dbReference type="Proteomes" id="UP000245539">
    <property type="component" value="Unassembled WGS sequence"/>
</dbReference>
<proteinExistence type="predicted"/>
<evidence type="ECO:0000256" key="1">
    <source>
        <dbReference type="SAM" id="Phobius"/>
    </source>
</evidence>
<keyword evidence="4" id="KW-1185">Reference proteome</keyword>
<keyword evidence="1" id="KW-0812">Transmembrane</keyword>
<sequence length="67" mass="7360">MLDDLNMSDAVRLASGVLIFICAILTMISSGFIWLLVIVGAVIMQSAFTGFCPITMLFQKLNLFTDK</sequence>
<protein>
    <submittedName>
        <fullName evidence="3">DUF2892 domain-containing protein</fullName>
    </submittedName>
</protein>
<accession>A0A317CMZ0</accession>
<dbReference type="OrthoDB" id="9799383at2"/>
<name>A0A317CMZ0_9GAMM</name>
<evidence type="ECO:0000313" key="4">
    <source>
        <dbReference type="Proteomes" id="UP000245539"/>
    </source>
</evidence>